<sequence>MFQHPSSDNKGEVRAPPKVVDSRAKKVPELPESFTNIPPAFFNKKNPAPPSVAEVSMPDPSLPHMAASIGSSEQAYDETQAVYMYVSVTEWCNLRSDFFLECKLIERTNPFFKATKVQYIAYPCGPMPFVLYFL</sequence>
<protein>
    <submittedName>
        <fullName evidence="1">Uncharacterized protein</fullName>
    </submittedName>
</protein>
<keyword evidence="2" id="KW-1185">Reference proteome</keyword>
<name>A0ACB9WX11_CHAAC</name>
<evidence type="ECO:0000313" key="1">
    <source>
        <dbReference type="EMBL" id="KAI4817958.1"/>
    </source>
</evidence>
<evidence type="ECO:0000313" key="2">
    <source>
        <dbReference type="Proteomes" id="UP001057452"/>
    </source>
</evidence>
<dbReference type="Proteomes" id="UP001057452">
    <property type="component" value="Chromosome 11"/>
</dbReference>
<organism evidence="1 2">
    <name type="scientific">Chaenocephalus aceratus</name>
    <name type="common">Blackfin icefish</name>
    <name type="synonym">Chaenichthys aceratus</name>
    <dbReference type="NCBI Taxonomy" id="36190"/>
    <lineage>
        <taxon>Eukaryota</taxon>
        <taxon>Metazoa</taxon>
        <taxon>Chordata</taxon>
        <taxon>Craniata</taxon>
        <taxon>Vertebrata</taxon>
        <taxon>Euteleostomi</taxon>
        <taxon>Actinopterygii</taxon>
        <taxon>Neopterygii</taxon>
        <taxon>Teleostei</taxon>
        <taxon>Neoteleostei</taxon>
        <taxon>Acanthomorphata</taxon>
        <taxon>Eupercaria</taxon>
        <taxon>Perciformes</taxon>
        <taxon>Notothenioidei</taxon>
        <taxon>Channichthyidae</taxon>
        <taxon>Chaenocephalus</taxon>
    </lineage>
</organism>
<comment type="caution">
    <text evidence="1">The sequence shown here is derived from an EMBL/GenBank/DDBJ whole genome shotgun (WGS) entry which is preliminary data.</text>
</comment>
<accession>A0ACB9WX11</accession>
<reference evidence="1" key="1">
    <citation type="submission" date="2022-05" db="EMBL/GenBank/DDBJ databases">
        <title>Chromosome-level genome of Chaenocephalus aceratus.</title>
        <authorList>
            <person name="Park H."/>
        </authorList>
    </citation>
    <scope>NUCLEOTIDE SEQUENCE</scope>
    <source>
        <strain evidence="1">KU_202001</strain>
    </source>
</reference>
<dbReference type="EMBL" id="CM043795">
    <property type="protein sequence ID" value="KAI4817958.1"/>
    <property type="molecule type" value="Genomic_DNA"/>
</dbReference>
<gene>
    <name evidence="1" type="ORF">KUCAC02_011327</name>
</gene>
<proteinExistence type="predicted"/>